<comment type="caution">
    <text evidence="1">The sequence shown here is derived from an EMBL/GenBank/DDBJ whole genome shotgun (WGS) entry which is preliminary data.</text>
</comment>
<dbReference type="EMBL" id="JASPKY010000245">
    <property type="protein sequence ID" value="KAK9717241.1"/>
    <property type="molecule type" value="Genomic_DNA"/>
</dbReference>
<name>A0AAW1KFS2_POPJA</name>
<reference evidence="1 2" key="1">
    <citation type="journal article" date="2024" name="BMC Genomics">
        <title>De novo assembly and annotation of Popillia japonica's genome with initial clues to its potential as an invasive pest.</title>
        <authorList>
            <person name="Cucini C."/>
            <person name="Boschi S."/>
            <person name="Funari R."/>
            <person name="Cardaioli E."/>
            <person name="Iannotti N."/>
            <person name="Marturano G."/>
            <person name="Paoli F."/>
            <person name="Bruttini M."/>
            <person name="Carapelli A."/>
            <person name="Frati F."/>
            <person name="Nardi F."/>
        </authorList>
    </citation>
    <scope>NUCLEOTIDE SEQUENCE [LARGE SCALE GENOMIC DNA]</scope>
    <source>
        <strain evidence="1">DMR45628</strain>
    </source>
</reference>
<proteinExistence type="predicted"/>
<evidence type="ECO:0000313" key="2">
    <source>
        <dbReference type="Proteomes" id="UP001458880"/>
    </source>
</evidence>
<accession>A0AAW1KFS2</accession>
<gene>
    <name evidence="1" type="ORF">QE152_g24264</name>
</gene>
<dbReference type="AlphaFoldDB" id="A0AAW1KFS2"/>
<organism evidence="1 2">
    <name type="scientific">Popillia japonica</name>
    <name type="common">Japanese beetle</name>
    <dbReference type="NCBI Taxonomy" id="7064"/>
    <lineage>
        <taxon>Eukaryota</taxon>
        <taxon>Metazoa</taxon>
        <taxon>Ecdysozoa</taxon>
        <taxon>Arthropoda</taxon>
        <taxon>Hexapoda</taxon>
        <taxon>Insecta</taxon>
        <taxon>Pterygota</taxon>
        <taxon>Neoptera</taxon>
        <taxon>Endopterygota</taxon>
        <taxon>Coleoptera</taxon>
        <taxon>Polyphaga</taxon>
        <taxon>Scarabaeiformia</taxon>
        <taxon>Scarabaeidae</taxon>
        <taxon>Rutelinae</taxon>
        <taxon>Popillia</taxon>
    </lineage>
</organism>
<dbReference type="PANTHER" id="PTHR45845:SF3">
    <property type="entry name" value="PURATROPHIN-1-LIKE, ISOFORM A"/>
    <property type="match status" value="1"/>
</dbReference>
<protein>
    <submittedName>
        <fullName evidence="1">Uncharacterized protein</fullName>
    </submittedName>
</protein>
<dbReference type="Proteomes" id="UP001458880">
    <property type="component" value="Unassembled WGS sequence"/>
</dbReference>
<sequence length="119" mass="13881">MVEGYFEDEAAEEIAVGRDEVNYAKNTANTIELKSGVASLVEQYFGSLYVNYKATKNTLIRQARDLLVCEYNGSLQKFEMEFCRPANKLLQFIKFNIYQKMIDIQYRSEDRIMKPLAER</sequence>
<dbReference type="InterPro" id="IPR052231">
    <property type="entry name" value="Rho_GEF_signaling-related"/>
</dbReference>
<evidence type="ECO:0000313" key="1">
    <source>
        <dbReference type="EMBL" id="KAK9717241.1"/>
    </source>
</evidence>
<keyword evidence="2" id="KW-1185">Reference proteome</keyword>
<dbReference type="PANTHER" id="PTHR45845">
    <property type="entry name" value="RHO GUANINE NUCLEOTIDE EXCHANGE FACTOR-RELATED"/>
    <property type="match status" value="1"/>
</dbReference>